<dbReference type="Proteomes" id="UP000295706">
    <property type="component" value="Unassembled WGS sequence"/>
</dbReference>
<dbReference type="NCBIfam" id="TIGR04183">
    <property type="entry name" value="Por_Secre_tail"/>
    <property type="match status" value="1"/>
</dbReference>
<dbReference type="RefSeq" id="WP_132115717.1">
    <property type="nucleotide sequence ID" value="NZ_SMJU01000003.1"/>
</dbReference>
<feature type="domain" description="Secretion system C-terminal sorting" evidence="1">
    <location>
        <begin position="4"/>
        <end position="71"/>
    </location>
</feature>
<dbReference type="InterPro" id="IPR026444">
    <property type="entry name" value="Secre_tail"/>
</dbReference>
<proteinExistence type="predicted"/>
<dbReference type="AlphaFoldDB" id="A0A4R4KHK1"/>
<keyword evidence="3" id="KW-1185">Reference proteome</keyword>
<dbReference type="OrthoDB" id="291295at2"/>
<protein>
    <submittedName>
        <fullName evidence="2">T9SS type A sorting domain-containing protein</fullName>
    </submittedName>
</protein>
<reference evidence="2 3" key="1">
    <citation type="submission" date="2019-02" db="EMBL/GenBank/DDBJ databases">
        <title>Arundinibacter roseus gen. nov., sp. nov., a new member of the family Cytophagaceae.</title>
        <authorList>
            <person name="Szuroczki S."/>
            <person name="Khayer B."/>
            <person name="Sproer C."/>
            <person name="Toumi M."/>
            <person name="Szabo A."/>
            <person name="Felfoldi T."/>
            <person name="Schumann P."/>
            <person name="Toth E."/>
        </authorList>
    </citation>
    <scope>NUCLEOTIDE SEQUENCE [LARGE SCALE GENOMIC DNA]</scope>
    <source>
        <strain evidence="2 3">DMA-k-7a</strain>
    </source>
</reference>
<dbReference type="Pfam" id="PF18962">
    <property type="entry name" value="Por_Secre_tail"/>
    <property type="match status" value="1"/>
</dbReference>
<evidence type="ECO:0000313" key="2">
    <source>
        <dbReference type="EMBL" id="TDB67587.1"/>
    </source>
</evidence>
<dbReference type="EMBL" id="SMJU01000003">
    <property type="protein sequence ID" value="TDB67587.1"/>
    <property type="molecule type" value="Genomic_DNA"/>
</dbReference>
<organism evidence="2 3">
    <name type="scientific">Arundinibacter roseus</name>
    <dbReference type="NCBI Taxonomy" id="2070510"/>
    <lineage>
        <taxon>Bacteria</taxon>
        <taxon>Pseudomonadati</taxon>
        <taxon>Bacteroidota</taxon>
        <taxon>Cytophagia</taxon>
        <taxon>Cytophagales</taxon>
        <taxon>Spirosomataceae</taxon>
        <taxon>Arundinibacter</taxon>
    </lineage>
</organism>
<evidence type="ECO:0000313" key="3">
    <source>
        <dbReference type="Proteomes" id="UP000295706"/>
    </source>
</evidence>
<comment type="caution">
    <text evidence="2">The sequence shown here is derived from an EMBL/GenBank/DDBJ whole genome shotgun (WGS) entry which is preliminary data.</text>
</comment>
<sequence length="84" mass="9287">MYPYPNPTQVELKIQIPAPVDFREVRSLNSSGQALISQRESKSIVIGQLPAGAYIVEMITGADGKFVEKVVKELDQHGMGMHFV</sequence>
<accession>A0A4R4KHK1</accession>
<evidence type="ECO:0000259" key="1">
    <source>
        <dbReference type="Pfam" id="PF18962"/>
    </source>
</evidence>
<gene>
    <name evidence="2" type="ORF">EZE20_06320</name>
</gene>
<name>A0A4R4KHK1_9BACT</name>